<evidence type="ECO:0000259" key="3">
    <source>
        <dbReference type="Pfam" id="PF14309"/>
    </source>
</evidence>
<evidence type="ECO:0000259" key="4">
    <source>
        <dbReference type="Pfam" id="PF14383"/>
    </source>
</evidence>
<reference evidence="5" key="1">
    <citation type="submission" date="2021-01" db="EMBL/GenBank/DDBJ databases">
        <title>Adiantum capillus-veneris genome.</title>
        <authorList>
            <person name="Fang Y."/>
            <person name="Liao Q."/>
        </authorList>
    </citation>
    <scope>NUCLEOTIDE SEQUENCE</scope>
    <source>
        <strain evidence="5">H3</strain>
        <tissue evidence="5">Leaf</tissue>
    </source>
</reference>
<feature type="region of interest" description="Disordered" evidence="1">
    <location>
        <begin position="391"/>
        <end position="447"/>
    </location>
</feature>
<name>A0A9D4UMG2_ADICA</name>
<dbReference type="EMBL" id="JABFUD020000014">
    <property type="protein sequence ID" value="KAI5070352.1"/>
    <property type="molecule type" value="Genomic_DNA"/>
</dbReference>
<dbReference type="OrthoDB" id="1929599at2759"/>
<feature type="compositionally biased region" description="Basic and acidic residues" evidence="1">
    <location>
        <begin position="646"/>
        <end position="669"/>
    </location>
</feature>
<proteinExistence type="predicted"/>
<dbReference type="PANTHER" id="PTHR46836">
    <property type="entry name" value="AFADIN"/>
    <property type="match status" value="1"/>
</dbReference>
<accession>A0A9D4UMG2</accession>
<protein>
    <submittedName>
        <fullName evidence="5">Uncharacterized protein</fullName>
    </submittedName>
</protein>
<dbReference type="AlphaFoldDB" id="A0A9D4UMG2"/>
<feature type="region of interest" description="Disordered" evidence="1">
    <location>
        <begin position="832"/>
        <end position="854"/>
    </location>
</feature>
<feature type="domain" description="DUF4378" evidence="3">
    <location>
        <begin position="982"/>
        <end position="1145"/>
    </location>
</feature>
<evidence type="ECO:0000256" key="1">
    <source>
        <dbReference type="SAM" id="MobiDB-lite"/>
    </source>
</evidence>
<feature type="compositionally biased region" description="Polar residues" evidence="1">
    <location>
        <begin position="408"/>
        <end position="423"/>
    </location>
</feature>
<dbReference type="Proteomes" id="UP000886520">
    <property type="component" value="Chromosome 14"/>
</dbReference>
<comment type="caution">
    <text evidence="5">The sequence shown here is derived from an EMBL/GenBank/DDBJ whole genome shotgun (WGS) entry which is preliminary data.</text>
</comment>
<gene>
    <name evidence="5" type="ORF">GOP47_0014695</name>
</gene>
<feature type="domain" description="DUF3741" evidence="4">
    <location>
        <begin position="221"/>
        <end position="239"/>
    </location>
</feature>
<evidence type="ECO:0000259" key="2">
    <source>
        <dbReference type="Pfam" id="PF12552"/>
    </source>
</evidence>
<dbReference type="Pfam" id="PF12552">
    <property type="entry name" value="DUF3741"/>
    <property type="match status" value="1"/>
</dbReference>
<feature type="region of interest" description="Disordered" evidence="1">
    <location>
        <begin position="463"/>
        <end position="489"/>
    </location>
</feature>
<evidence type="ECO:0000313" key="6">
    <source>
        <dbReference type="Proteomes" id="UP000886520"/>
    </source>
</evidence>
<keyword evidence="6" id="KW-1185">Reference proteome</keyword>
<dbReference type="PANTHER" id="PTHR46836:SF8">
    <property type="entry name" value="AFADIN"/>
    <property type="match status" value="1"/>
</dbReference>
<dbReference type="Pfam" id="PF14383">
    <property type="entry name" value="VARLMGL"/>
    <property type="match status" value="1"/>
</dbReference>
<evidence type="ECO:0000313" key="5">
    <source>
        <dbReference type="EMBL" id="KAI5070352.1"/>
    </source>
</evidence>
<dbReference type="InterPro" id="IPR032795">
    <property type="entry name" value="DUF3741-assoc"/>
</dbReference>
<dbReference type="InterPro" id="IPR025486">
    <property type="entry name" value="DUF4378"/>
</dbReference>
<feature type="region of interest" description="Disordered" evidence="1">
    <location>
        <begin position="788"/>
        <end position="807"/>
    </location>
</feature>
<organism evidence="5 6">
    <name type="scientific">Adiantum capillus-veneris</name>
    <name type="common">Maidenhair fern</name>
    <dbReference type="NCBI Taxonomy" id="13818"/>
    <lineage>
        <taxon>Eukaryota</taxon>
        <taxon>Viridiplantae</taxon>
        <taxon>Streptophyta</taxon>
        <taxon>Embryophyta</taxon>
        <taxon>Tracheophyta</taxon>
        <taxon>Polypodiopsida</taxon>
        <taxon>Polypodiidae</taxon>
        <taxon>Polypodiales</taxon>
        <taxon>Pteridineae</taxon>
        <taxon>Pteridaceae</taxon>
        <taxon>Vittarioideae</taxon>
        <taxon>Adiantum</taxon>
    </lineage>
</organism>
<dbReference type="Pfam" id="PF14309">
    <property type="entry name" value="DUF4378"/>
    <property type="match status" value="1"/>
</dbReference>
<sequence length="1173" mass="130926">MVSWEEYLECFSPLLLSSFAAPFPPSCTCLLFWHFTCNSSSTLTSSQGLKEAYDTKGSFLLLCIEPTRSPFHSLHILCKKLIITLSWFVRPTPTLLRRKRSFHSDRDLKSMEKMLEVEKALLGKKKADVDKSRVRAYSNGGFEAPRNSLDVPAAGIIELRRHSEVQCDDIPIGYELSRSLTARSLRRNDEFLARKSMSSVEAILSKPKLVETENAHTDRMSRPPSVVARLMGLDPLPQHPRDSLQCSNDQLLAKKVQPHELVMSESDPSITKQRSMSHLLTQRSSASIEKNLIANTKPALRSSKALPFRDHPQEKQLQEFKKELEGKLPMSSTHMEKELQGEKQGFERHESLQESQEFLDALNFLHSNKEFFFKVLKDPSSLFAKHLQERGSAGASKQGLGHVKGSKLNRSLSESKTRVSSSPMREPHMSLPLTHKATQSDKTRSTNQLESLVTDPLIFCSSHFGQDEHMPQRRSLPSSPRKPENDKGMPTKIVVLRPKLGRVHGKTMSSVPFSPPSDMSDARNMFVEGKEATAKADVKERLRSESMAATRNHPKDHLKDVEVIARHAVQQVKVDTSKRLVSEKELASLAKSSSRGYHIPAQGGDAYGNTYCTSDGEGYCLSSRSMTRDSVRANVSLPSSPRHSRSSQEVHSKHFSDKGTRDVCKEKKLGRVPSSSSTCRNARRDNVGVGRIQAVLNTKQGSHVRDPSPQSSTRRGRNKGSLNDARELPKVLQRSLSATSVEIRNPKPEHIGSRDVNRLPMACSNTSKLAESSVFKERLLSLKDSLSLSKTKSKKKSTSTLHGELASPNRLANLSDFRQSNSTTSTSVYAWRAPTSSRAQKDRPATEGCQLDDGGSVNRKAFDVVDQWPLAGDLLESASDASLEKCEQPSPVSVLVTPFDEESLSPEQSASVCHEASLMRFSPLELDYKKRLLDLQGALFSSSMTLPQSSFKDTLCDDKGLENPLETLSMQGIACACGTEDELVYIRDLLAFAGFTSNECAKAHAFSREHAFNPSLFQKMESYYASIKGMTSHEPQNLLSRRMLFDVADEILLRKLGEPTWQLGPIKQEKLGFYVAHTGKEILEQIWAHVYEHRYMPCEYSEVDSLDALALKDLTKDDSWMLSQTDMEAVALELEKSVCGDLIREMTQELKLKLTSTREACLMGARAPLLKAD</sequence>
<dbReference type="InterPro" id="IPR022212">
    <property type="entry name" value="DUF3741"/>
</dbReference>
<feature type="domain" description="DUF3741" evidence="2">
    <location>
        <begin position="344"/>
        <end position="381"/>
    </location>
</feature>
<feature type="region of interest" description="Disordered" evidence="1">
    <location>
        <begin position="632"/>
        <end position="729"/>
    </location>
</feature>